<evidence type="ECO:0000256" key="6">
    <source>
        <dbReference type="ARBA" id="ARBA00022723"/>
    </source>
</evidence>
<dbReference type="Gene3D" id="2.40.30.10">
    <property type="entry name" value="Translation factors"/>
    <property type="match status" value="1"/>
</dbReference>
<keyword evidence="12 13" id="KW-0472">Membrane</keyword>
<dbReference type="InterPro" id="IPR036010">
    <property type="entry name" value="2Fe-2S_ferredoxin-like_sf"/>
</dbReference>
<comment type="caution">
    <text evidence="16">The sequence shown here is derived from an EMBL/GenBank/DDBJ whole genome shotgun (WGS) entry which is preliminary data.</text>
</comment>
<evidence type="ECO:0000313" key="16">
    <source>
        <dbReference type="EMBL" id="MBC2600860.1"/>
    </source>
</evidence>
<dbReference type="PROSITE" id="PS00197">
    <property type="entry name" value="2FE2S_FER_1"/>
    <property type="match status" value="1"/>
</dbReference>
<dbReference type="Pfam" id="PF01794">
    <property type="entry name" value="Ferric_reduct"/>
    <property type="match status" value="1"/>
</dbReference>
<evidence type="ECO:0000256" key="8">
    <source>
        <dbReference type="ARBA" id="ARBA00022989"/>
    </source>
</evidence>
<evidence type="ECO:0000256" key="12">
    <source>
        <dbReference type="ARBA" id="ARBA00023136"/>
    </source>
</evidence>
<keyword evidence="6" id="KW-0479">Metal-binding</keyword>
<dbReference type="PANTHER" id="PTHR47354">
    <property type="entry name" value="NADH OXIDOREDUCTASE HCR"/>
    <property type="match status" value="1"/>
</dbReference>
<dbReference type="InterPro" id="IPR001041">
    <property type="entry name" value="2Fe-2S_ferredoxin-type"/>
</dbReference>
<keyword evidence="8 13" id="KW-1133">Transmembrane helix</keyword>
<dbReference type="GO" id="GO:0050660">
    <property type="term" value="F:flavin adenine dinucleotide binding"/>
    <property type="evidence" value="ECO:0007669"/>
    <property type="project" value="TreeGrafter"/>
</dbReference>
<comment type="cofactor">
    <cofactor evidence="1">
        <name>FAD</name>
        <dbReference type="ChEBI" id="CHEBI:57692"/>
    </cofactor>
</comment>
<dbReference type="PANTHER" id="PTHR47354:SF8">
    <property type="entry name" value="1,2-PHENYLACETYL-COA EPOXIDASE, SUBUNIT E"/>
    <property type="match status" value="1"/>
</dbReference>
<organism evidence="16 17">
    <name type="scientific">Puniceicoccus vermicola</name>
    <dbReference type="NCBI Taxonomy" id="388746"/>
    <lineage>
        <taxon>Bacteria</taxon>
        <taxon>Pseudomonadati</taxon>
        <taxon>Verrucomicrobiota</taxon>
        <taxon>Opitutia</taxon>
        <taxon>Puniceicoccales</taxon>
        <taxon>Puniceicoccaceae</taxon>
        <taxon>Puniceicoccus</taxon>
    </lineage>
</organism>
<evidence type="ECO:0000259" key="14">
    <source>
        <dbReference type="PROSITE" id="PS51085"/>
    </source>
</evidence>
<dbReference type="CDD" id="cd06184">
    <property type="entry name" value="flavohem_like_fad_nad_binding"/>
    <property type="match status" value="1"/>
</dbReference>
<accession>A0A7X1E2V3</accession>
<keyword evidence="9" id="KW-0560">Oxidoreductase</keyword>
<dbReference type="SUPFAM" id="SSF52343">
    <property type="entry name" value="Ferredoxin reductase-like, C-terminal NADP-linked domain"/>
    <property type="match status" value="1"/>
</dbReference>
<keyword evidence="17" id="KW-1185">Reference proteome</keyword>
<feature type="transmembrane region" description="Helical" evidence="13">
    <location>
        <begin position="43"/>
        <end position="65"/>
    </location>
</feature>
<dbReference type="InterPro" id="IPR050415">
    <property type="entry name" value="MRET"/>
</dbReference>
<keyword evidence="7" id="KW-0274">FAD</keyword>
<evidence type="ECO:0000256" key="3">
    <source>
        <dbReference type="ARBA" id="ARBA00022630"/>
    </source>
</evidence>
<evidence type="ECO:0000256" key="11">
    <source>
        <dbReference type="ARBA" id="ARBA00023014"/>
    </source>
</evidence>
<dbReference type="Pfam" id="PF00111">
    <property type="entry name" value="Fer2"/>
    <property type="match status" value="1"/>
</dbReference>
<sequence>MLPSLIRKRTVFFTLLSLPGLFVLASIYAPSFNSWQFRDIQNFLGNIAMFLLIFVLSLTPLIQLFPRWRLAQALNTHRRSIGISCYIYASLHLLCYIISLPSSASILQDFQEFLYLQLGLAAFILLTPLFLTSNSYSVRVFGYKPWKILHRLAYIAAIAVFLHRSLGEEIQLFQTLLIFFPLFLLESLRILKNLFGLFKKKGSAPPPVIRKPRPKPAWEGYRDFRVARKEPNPGEICSFYLEPVDGQPLPPFLPGQYLTFKFEVPGQAKPVLRCYSLSDAPAQDHYRISVKLQRAPRDVPTAAPGISSTHLHATVQEGDILQVKAPAGKFTLEENVRKIALVSSGVGITPMLSMLYHRINQGLRDGDEIWFFHGARTRGGHFTAEELEKIADKNPQLQIRVCYSRPTEGEKQIKQDFQIGRLGAGFIRTHLPSKDYDFYICGPNAMMAEVVRGLEDWEIAPERIHFEAFGPSSVKRTRPLPKSASEEPTCTVTFAQSQKELEWTGEQENLLELGEAAGLTLPFGCRSGVCGACKQEIASGEVEYDSAPAADPGEHACLLCQAKPKGDLILKA</sequence>
<evidence type="ECO:0000259" key="15">
    <source>
        <dbReference type="PROSITE" id="PS51384"/>
    </source>
</evidence>
<keyword evidence="11" id="KW-0411">Iron-sulfur</keyword>
<dbReference type="EMBL" id="JACHVA010000040">
    <property type="protein sequence ID" value="MBC2600860.1"/>
    <property type="molecule type" value="Genomic_DNA"/>
</dbReference>
<dbReference type="Proteomes" id="UP000525652">
    <property type="component" value="Unassembled WGS sequence"/>
</dbReference>
<feature type="transmembrane region" description="Helical" evidence="13">
    <location>
        <begin position="86"/>
        <end position="107"/>
    </location>
</feature>
<gene>
    <name evidence="16" type="ORF">H5P30_03605</name>
</gene>
<feature type="domain" description="2Fe-2S ferredoxin-type" evidence="14">
    <location>
        <begin position="490"/>
        <end position="572"/>
    </location>
</feature>
<evidence type="ECO:0000313" key="17">
    <source>
        <dbReference type="Proteomes" id="UP000525652"/>
    </source>
</evidence>
<dbReference type="FunFam" id="2.40.30.10:FF:000034">
    <property type="entry name" value="Flavohemoprotein"/>
    <property type="match status" value="1"/>
</dbReference>
<dbReference type="Pfam" id="PF00970">
    <property type="entry name" value="FAD_binding_6"/>
    <property type="match status" value="1"/>
</dbReference>
<proteinExistence type="predicted"/>
<dbReference type="InterPro" id="IPR013130">
    <property type="entry name" value="Fe3_Rdtase_TM_dom"/>
</dbReference>
<dbReference type="PROSITE" id="PS51384">
    <property type="entry name" value="FAD_FR"/>
    <property type="match status" value="1"/>
</dbReference>
<keyword evidence="5" id="KW-0001">2Fe-2S</keyword>
<dbReference type="InterPro" id="IPR001433">
    <property type="entry name" value="OxRdtase_FAD/NAD-bd"/>
</dbReference>
<feature type="domain" description="FAD-binding FR-type" evidence="15">
    <location>
        <begin position="219"/>
        <end position="333"/>
    </location>
</feature>
<evidence type="ECO:0000256" key="10">
    <source>
        <dbReference type="ARBA" id="ARBA00023004"/>
    </source>
</evidence>
<evidence type="ECO:0000256" key="5">
    <source>
        <dbReference type="ARBA" id="ARBA00022714"/>
    </source>
</evidence>
<protein>
    <submittedName>
        <fullName evidence="16">Ferric reductase-like transmembrane domain-containing protein</fullName>
    </submittedName>
</protein>
<dbReference type="GO" id="GO:0051537">
    <property type="term" value="F:2 iron, 2 sulfur cluster binding"/>
    <property type="evidence" value="ECO:0007669"/>
    <property type="project" value="UniProtKB-KW"/>
</dbReference>
<dbReference type="InterPro" id="IPR006058">
    <property type="entry name" value="2Fe2S_fd_BS"/>
</dbReference>
<evidence type="ECO:0000256" key="4">
    <source>
        <dbReference type="ARBA" id="ARBA00022692"/>
    </source>
</evidence>
<dbReference type="SUPFAM" id="SSF54292">
    <property type="entry name" value="2Fe-2S ferredoxin-like"/>
    <property type="match status" value="1"/>
</dbReference>
<comment type="subcellular location">
    <subcellularLocation>
        <location evidence="2">Membrane</location>
        <topology evidence="2">Multi-pass membrane protein</topology>
    </subcellularLocation>
</comment>
<dbReference type="InterPro" id="IPR017938">
    <property type="entry name" value="Riboflavin_synthase-like_b-brl"/>
</dbReference>
<dbReference type="AlphaFoldDB" id="A0A7X1E2V3"/>
<dbReference type="Pfam" id="PF00175">
    <property type="entry name" value="NAD_binding_1"/>
    <property type="match status" value="1"/>
</dbReference>
<dbReference type="GO" id="GO:0016020">
    <property type="term" value="C:membrane"/>
    <property type="evidence" value="ECO:0007669"/>
    <property type="project" value="UniProtKB-SubCell"/>
</dbReference>
<evidence type="ECO:0000256" key="13">
    <source>
        <dbReference type="SAM" id="Phobius"/>
    </source>
</evidence>
<feature type="transmembrane region" description="Helical" evidence="13">
    <location>
        <begin position="148"/>
        <end position="166"/>
    </location>
</feature>
<dbReference type="InterPro" id="IPR012675">
    <property type="entry name" value="Beta-grasp_dom_sf"/>
</dbReference>
<dbReference type="GO" id="GO:0046872">
    <property type="term" value="F:metal ion binding"/>
    <property type="evidence" value="ECO:0007669"/>
    <property type="project" value="UniProtKB-KW"/>
</dbReference>
<dbReference type="GO" id="GO:0016491">
    <property type="term" value="F:oxidoreductase activity"/>
    <property type="evidence" value="ECO:0007669"/>
    <property type="project" value="UniProtKB-KW"/>
</dbReference>
<evidence type="ECO:0000256" key="1">
    <source>
        <dbReference type="ARBA" id="ARBA00001974"/>
    </source>
</evidence>
<evidence type="ECO:0000256" key="7">
    <source>
        <dbReference type="ARBA" id="ARBA00022827"/>
    </source>
</evidence>
<feature type="transmembrane region" description="Helical" evidence="13">
    <location>
        <begin position="12"/>
        <end position="31"/>
    </location>
</feature>
<dbReference type="InterPro" id="IPR039261">
    <property type="entry name" value="FNR_nucleotide-bd"/>
</dbReference>
<dbReference type="Gene3D" id="3.40.50.80">
    <property type="entry name" value="Nucleotide-binding domain of ferredoxin-NADP reductase (FNR) module"/>
    <property type="match status" value="1"/>
</dbReference>
<name>A0A7X1E2V3_9BACT</name>
<feature type="transmembrane region" description="Helical" evidence="13">
    <location>
        <begin position="113"/>
        <end position="136"/>
    </location>
</feature>
<dbReference type="RefSeq" id="WP_185691597.1">
    <property type="nucleotide sequence ID" value="NZ_JACHVA010000040.1"/>
</dbReference>
<keyword evidence="4 13" id="KW-0812">Transmembrane</keyword>
<dbReference type="InterPro" id="IPR008333">
    <property type="entry name" value="Cbr1-like_FAD-bd_dom"/>
</dbReference>
<keyword evidence="3" id="KW-0285">Flavoprotein</keyword>
<dbReference type="Gene3D" id="3.10.20.30">
    <property type="match status" value="1"/>
</dbReference>
<reference evidence="16 17" key="1">
    <citation type="submission" date="2020-07" db="EMBL/GenBank/DDBJ databases">
        <authorList>
            <person name="Feng X."/>
        </authorList>
    </citation>
    <scope>NUCLEOTIDE SEQUENCE [LARGE SCALE GENOMIC DNA]</scope>
    <source>
        <strain evidence="16 17">JCM14086</strain>
    </source>
</reference>
<evidence type="ECO:0000256" key="9">
    <source>
        <dbReference type="ARBA" id="ARBA00023002"/>
    </source>
</evidence>
<dbReference type="CDD" id="cd00207">
    <property type="entry name" value="fer2"/>
    <property type="match status" value="1"/>
</dbReference>
<dbReference type="SUPFAM" id="SSF63380">
    <property type="entry name" value="Riboflavin synthase domain-like"/>
    <property type="match status" value="1"/>
</dbReference>
<dbReference type="PROSITE" id="PS51085">
    <property type="entry name" value="2FE2S_FER_2"/>
    <property type="match status" value="1"/>
</dbReference>
<keyword evidence="10" id="KW-0408">Iron</keyword>
<dbReference type="InterPro" id="IPR017927">
    <property type="entry name" value="FAD-bd_FR_type"/>
</dbReference>
<evidence type="ECO:0000256" key="2">
    <source>
        <dbReference type="ARBA" id="ARBA00004141"/>
    </source>
</evidence>